<evidence type="ECO:0000313" key="2">
    <source>
        <dbReference type="EMBL" id="GEC71078.1"/>
    </source>
</evidence>
<dbReference type="Proteomes" id="UP000316775">
    <property type="component" value="Unassembled WGS sequence"/>
</dbReference>
<dbReference type="InterPro" id="IPR051045">
    <property type="entry name" value="TonB-dependent_transducer"/>
</dbReference>
<dbReference type="AlphaFoldDB" id="A0A4Y4AS47"/>
<dbReference type="RefSeq" id="WP_073244286.1">
    <property type="nucleotide sequence ID" value="NZ_BJNP01000004.1"/>
</dbReference>
<dbReference type="GO" id="GO:0055085">
    <property type="term" value="P:transmembrane transport"/>
    <property type="evidence" value="ECO:0007669"/>
    <property type="project" value="InterPro"/>
</dbReference>
<dbReference type="GO" id="GO:0098797">
    <property type="term" value="C:plasma membrane protein complex"/>
    <property type="evidence" value="ECO:0007669"/>
    <property type="project" value="TreeGrafter"/>
</dbReference>
<proteinExistence type="predicted"/>
<dbReference type="PANTHER" id="PTHR33446:SF2">
    <property type="entry name" value="PROTEIN TONB"/>
    <property type="match status" value="1"/>
</dbReference>
<dbReference type="GO" id="GO:0031992">
    <property type="term" value="F:energy transducer activity"/>
    <property type="evidence" value="ECO:0007669"/>
    <property type="project" value="TreeGrafter"/>
</dbReference>
<gene>
    <name evidence="2" type="ORF">FFL01_06170</name>
</gene>
<dbReference type="STRING" id="983.SAMN05443543_104270"/>
<dbReference type="InterPro" id="IPR037682">
    <property type="entry name" value="TonB_C"/>
</dbReference>
<reference evidence="2 3" key="1">
    <citation type="submission" date="2019-06" db="EMBL/GenBank/DDBJ databases">
        <title>Whole genome shotgun sequence of Flavobacterium flevense NBRC 14960.</title>
        <authorList>
            <person name="Hosoyama A."/>
            <person name="Uohara A."/>
            <person name="Ohji S."/>
            <person name="Ichikawa N."/>
        </authorList>
    </citation>
    <scope>NUCLEOTIDE SEQUENCE [LARGE SCALE GENOMIC DNA]</scope>
    <source>
        <strain evidence="2 3">NBRC 14960</strain>
    </source>
</reference>
<evidence type="ECO:0000259" key="1">
    <source>
        <dbReference type="Pfam" id="PF03544"/>
    </source>
</evidence>
<organism evidence="2 3">
    <name type="scientific">Flavobacterium flevense</name>
    <dbReference type="NCBI Taxonomy" id="983"/>
    <lineage>
        <taxon>Bacteria</taxon>
        <taxon>Pseudomonadati</taxon>
        <taxon>Bacteroidota</taxon>
        <taxon>Flavobacteriia</taxon>
        <taxon>Flavobacteriales</taxon>
        <taxon>Flavobacteriaceae</taxon>
        <taxon>Flavobacterium</taxon>
    </lineage>
</organism>
<name>A0A4Y4AS47_9FLAO</name>
<dbReference type="EMBL" id="BJNP01000004">
    <property type="protein sequence ID" value="GEC71078.1"/>
    <property type="molecule type" value="Genomic_DNA"/>
</dbReference>
<dbReference type="Gene3D" id="3.30.1150.10">
    <property type="match status" value="1"/>
</dbReference>
<dbReference type="PANTHER" id="PTHR33446">
    <property type="entry name" value="PROTEIN TONB-RELATED"/>
    <property type="match status" value="1"/>
</dbReference>
<dbReference type="OrthoDB" id="1095452at2"/>
<accession>A0A4Y4AS47</accession>
<comment type="caution">
    <text evidence="2">The sequence shown here is derived from an EMBL/GenBank/DDBJ whole genome shotgun (WGS) entry which is preliminary data.</text>
</comment>
<protein>
    <recommendedName>
        <fullName evidence="1">TonB C-terminal domain-containing protein</fullName>
    </recommendedName>
</protein>
<keyword evidence="3" id="KW-1185">Reference proteome</keyword>
<sequence>MKNFLLLVVLFFAIQLGYGQEKTTHPNQNSLYNSAGIDVKPDFPGGIKEFHKYIAKNYITPREAKEIKGKVYVTFVVEIDGTLTNIKVLRDIGFGTGKEAIRVLEQSPKWIPGQKKGMQVRTLFSLPISINGF</sequence>
<evidence type="ECO:0000313" key="3">
    <source>
        <dbReference type="Proteomes" id="UP000316775"/>
    </source>
</evidence>
<dbReference type="Pfam" id="PF03544">
    <property type="entry name" value="TonB_C"/>
    <property type="match status" value="1"/>
</dbReference>
<dbReference type="SUPFAM" id="SSF74653">
    <property type="entry name" value="TolA/TonB C-terminal domain"/>
    <property type="match status" value="1"/>
</dbReference>
<feature type="domain" description="TonB C-terminal" evidence="1">
    <location>
        <begin position="64"/>
        <end position="128"/>
    </location>
</feature>